<accession>A0ACC1MI20</accession>
<protein>
    <submittedName>
        <fullName evidence="1">Uncharacterized protein</fullName>
    </submittedName>
</protein>
<gene>
    <name evidence="1" type="ORF">NUW58_g10634</name>
</gene>
<evidence type="ECO:0000313" key="2">
    <source>
        <dbReference type="Proteomes" id="UP001143856"/>
    </source>
</evidence>
<dbReference type="EMBL" id="JAPDGR010005048">
    <property type="protein sequence ID" value="KAJ2966570.1"/>
    <property type="molecule type" value="Genomic_DNA"/>
</dbReference>
<sequence>MKCALFNVLSLGLSASQASASPHVDSQIVLSSPNSVDNDNDVPFHAVDDAIIAALDAHPDPVDALVALRPELAHDLAEPRLLHVFGRDAPQWLPRGTSCAFAGRAASFGTLLAMRTTWTPRLQATLICPIYPTSRS</sequence>
<comment type="caution">
    <text evidence="1">The sequence shown here is derived from an EMBL/GenBank/DDBJ whole genome shotgun (WGS) entry which is preliminary data.</text>
</comment>
<dbReference type="Proteomes" id="UP001143856">
    <property type="component" value="Unassembled WGS sequence"/>
</dbReference>
<keyword evidence="2" id="KW-1185">Reference proteome</keyword>
<reference evidence="1" key="1">
    <citation type="submission" date="2022-10" db="EMBL/GenBank/DDBJ databases">
        <title>Genome Sequence of Xylaria curta.</title>
        <authorList>
            <person name="Buettner E."/>
        </authorList>
    </citation>
    <scope>NUCLEOTIDE SEQUENCE</scope>
    <source>
        <strain evidence="1">Babe10</strain>
    </source>
</reference>
<proteinExistence type="predicted"/>
<name>A0ACC1MI20_9PEZI</name>
<organism evidence="1 2">
    <name type="scientific">Xylaria curta</name>
    <dbReference type="NCBI Taxonomy" id="42375"/>
    <lineage>
        <taxon>Eukaryota</taxon>
        <taxon>Fungi</taxon>
        <taxon>Dikarya</taxon>
        <taxon>Ascomycota</taxon>
        <taxon>Pezizomycotina</taxon>
        <taxon>Sordariomycetes</taxon>
        <taxon>Xylariomycetidae</taxon>
        <taxon>Xylariales</taxon>
        <taxon>Xylariaceae</taxon>
        <taxon>Xylaria</taxon>
    </lineage>
</organism>
<evidence type="ECO:0000313" key="1">
    <source>
        <dbReference type="EMBL" id="KAJ2966570.1"/>
    </source>
</evidence>